<organism evidence="1 2">
    <name type="scientific">Streptomyces scopuliridis</name>
    <dbReference type="NCBI Taxonomy" id="452529"/>
    <lineage>
        <taxon>Bacteria</taxon>
        <taxon>Bacillati</taxon>
        <taxon>Actinomycetota</taxon>
        <taxon>Actinomycetes</taxon>
        <taxon>Kitasatosporales</taxon>
        <taxon>Streptomycetaceae</taxon>
        <taxon>Streptomyces</taxon>
    </lineage>
</organism>
<accession>A0ACD4ZWA9</accession>
<reference evidence="1" key="1">
    <citation type="submission" date="2022-10" db="EMBL/GenBank/DDBJ databases">
        <title>The complete genomes of actinobacterial strains from the NBC collection.</title>
        <authorList>
            <person name="Joergensen T.S."/>
            <person name="Alvarez Arevalo M."/>
            <person name="Sterndorff E.B."/>
            <person name="Faurdal D."/>
            <person name="Vuksanovic O."/>
            <person name="Mourched A.-S."/>
            <person name="Charusanti P."/>
            <person name="Shaw S."/>
            <person name="Blin K."/>
            <person name="Weber T."/>
        </authorList>
    </citation>
    <scope>NUCLEOTIDE SEQUENCE</scope>
    <source>
        <strain evidence="1">NBC 01771</strain>
    </source>
</reference>
<sequence>MVYSYARDRDGAAGTRARGATTTEQEPTAAGQGPIVAEEGSLLDAFRRQAVRSPETTALIIGEAVLTYRELDHASAGLARLLRQRGARPGRVICIRVEQSALAVIGVLAALRIGAAWAALEPDLPTSRVRALFRDTDCAVVLSTGDDPAMTGLANPPERLDAAGLRIADLIETGARVADADEGYPPVSEDAPAYLVYTSGSTGLPKGVMVSRAQLAASIGSRAGVYGTEPSTFLMAMRLSFDGMLGGMFWSFRNGHTLLLPDLRQLRQVQELARLAGTHRATHLIVVPSYYRALLEESRLLPDSLRLVVVAGEVCTPELVRTHHERLPGVRLANEYGPTETIISCTVEPDPDASQPRIPIGRPWPGAEAWVLDDRLREVPAGVEGELYIGGAFVALGYAGQPGKTAERFVADPLGRPGARLYRTGDLALVDERGALHYHGRTDLQVKIRGTRIELGEIESVLERHPSVGQAVVVCEPAEDDEPRLVAFVTPAGPQVTPPGGMALRRHCLGYLVEQAVPTMFVPVARMPLNSSGKADRAALLRDSVPTGGSDGGAAAGPADGTVDGLTGEDSPWERWTGHRRTIGAIWAAVLRHSDTGPDDNFFAVGGSSLKIIDLHGRLNQRWPGVLRMGELFDLITISAQAEAITSRVGAGADARREDLTPPTAYEL</sequence>
<protein>
    <submittedName>
        <fullName evidence="1">Non-ribosomal peptide synthetase</fullName>
    </submittedName>
</protein>
<gene>
    <name evidence="1" type="ORF">OG835_40610</name>
</gene>
<dbReference type="EMBL" id="CP109109">
    <property type="protein sequence ID" value="WSC02684.1"/>
    <property type="molecule type" value="Genomic_DNA"/>
</dbReference>
<name>A0ACD4ZWA9_9ACTN</name>
<proteinExistence type="predicted"/>
<evidence type="ECO:0000313" key="2">
    <source>
        <dbReference type="Proteomes" id="UP001348369"/>
    </source>
</evidence>
<keyword evidence="2" id="KW-1185">Reference proteome</keyword>
<evidence type="ECO:0000313" key="1">
    <source>
        <dbReference type="EMBL" id="WSC02684.1"/>
    </source>
</evidence>
<dbReference type="Proteomes" id="UP001348369">
    <property type="component" value="Chromosome"/>
</dbReference>